<feature type="compositionally biased region" description="Polar residues" evidence="9">
    <location>
        <begin position="491"/>
        <end position="501"/>
    </location>
</feature>
<dbReference type="InterPro" id="IPR006076">
    <property type="entry name" value="FAD-dep_OxRdtase"/>
</dbReference>
<feature type="region of interest" description="Disordered" evidence="9">
    <location>
        <begin position="470"/>
        <end position="501"/>
    </location>
</feature>
<keyword evidence="3" id="KW-0274">FAD</keyword>
<dbReference type="OrthoDB" id="5404940at2759"/>
<organism evidence="12 13">
    <name type="scientific">Sphaceloma murrayae</name>
    <dbReference type="NCBI Taxonomy" id="2082308"/>
    <lineage>
        <taxon>Eukaryota</taxon>
        <taxon>Fungi</taxon>
        <taxon>Dikarya</taxon>
        <taxon>Ascomycota</taxon>
        <taxon>Pezizomycotina</taxon>
        <taxon>Dothideomycetes</taxon>
        <taxon>Dothideomycetidae</taxon>
        <taxon>Myriangiales</taxon>
        <taxon>Elsinoaceae</taxon>
        <taxon>Sphaceloma</taxon>
    </lineage>
</organism>
<dbReference type="InParanoid" id="A0A2K1R170"/>
<feature type="compositionally biased region" description="Polar residues" evidence="9">
    <location>
        <begin position="367"/>
        <end position="382"/>
    </location>
</feature>
<dbReference type="Pfam" id="PF01266">
    <property type="entry name" value="DAO"/>
    <property type="match status" value="1"/>
</dbReference>
<dbReference type="InterPro" id="IPR036188">
    <property type="entry name" value="FAD/NAD-bd_sf"/>
</dbReference>
<gene>
    <name evidence="12" type="ORF">CAC42_3382</name>
</gene>
<evidence type="ECO:0000313" key="12">
    <source>
        <dbReference type="EMBL" id="PNS21045.1"/>
    </source>
</evidence>
<evidence type="ECO:0000313" key="13">
    <source>
        <dbReference type="Proteomes" id="UP000243797"/>
    </source>
</evidence>
<feature type="domain" description="FAD dependent oxidoreductase" evidence="11">
    <location>
        <begin position="575"/>
        <end position="940"/>
    </location>
</feature>
<comment type="catalytic activity">
    <reaction evidence="5">
        <text>(S)-2-hydroxyglutarate + A = 2-oxoglutarate + AH2</text>
        <dbReference type="Rhea" id="RHEA:21252"/>
        <dbReference type="ChEBI" id="CHEBI:13193"/>
        <dbReference type="ChEBI" id="CHEBI:16782"/>
        <dbReference type="ChEBI" id="CHEBI:16810"/>
        <dbReference type="ChEBI" id="CHEBI:17499"/>
        <dbReference type="EC" id="1.1.99.2"/>
    </reaction>
</comment>
<reference evidence="12 13" key="1">
    <citation type="submission" date="2017-06" db="EMBL/GenBank/DDBJ databases">
        <title>Draft genome sequence of a variant of Elsinoe murrayae.</title>
        <authorList>
            <person name="Cheng Q."/>
        </authorList>
    </citation>
    <scope>NUCLEOTIDE SEQUENCE [LARGE SCALE GENOMIC DNA]</scope>
    <source>
        <strain evidence="12 13">CQ-2017a</strain>
    </source>
</reference>
<evidence type="ECO:0000256" key="8">
    <source>
        <dbReference type="ARBA" id="ARBA00041137"/>
    </source>
</evidence>
<proteinExistence type="inferred from homology"/>
<keyword evidence="10" id="KW-1133">Transmembrane helix</keyword>
<evidence type="ECO:0000256" key="4">
    <source>
        <dbReference type="ARBA" id="ARBA00023002"/>
    </source>
</evidence>
<feature type="transmembrane region" description="Helical" evidence="10">
    <location>
        <begin position="149"/>
        <end position="168"/>
    </location>
</feature>
<evidence type="ECO:0000259" key="11">
    <source>
        <dbReference type="Pfam" id="PF01266"/>
    </source>
</evidence>
<dbReference type="GO" id="GO:0047545">
    <property type="term" value="F:(S)-2-hydroxyglutarate dehydrogenase activity"/>
    <property type="evidence" value="ECO:0007669"/>
    <property type="project" value="UniProtKB-EC"/>
</dbReference>
<evidence type="ECO:0000256" key="6">
    <source>
        <dbReference type="ARBA" id="ARBA00037941"/>
    </source>
</evidence>
<feature type="compositionally biased region" description="Low complexity" evidence="9">
    <location>
        <begin position="315"/>
        <end position="326"/>
    </location>
</feature>
<comment type="caution">
    <text evidence="12">The sequence shown here is derived from an EMBL/GenBank/DDBJ whole genome shotgun (WGS) entry which is preliminary data.</text>
</comment>
<evidence type="ECO:0000256" key="5">
    <source>
        <dbReference type="ARBA" id="ARBA00036066"/>
    </source>
</evidence>
<protein>
    <recommendedName>
        <fullName evidence="8">L-2-hydroxyglutarate dehydrogenase, mitochondrial</fullName>
        <ecNumber evidence="7">1.1.99.2</ecNumber>
    </recommendedName>
</protein>
<keyword evidence="10" id="KW-0472">Membrane</keyword>
<evidence type="ECO:0000256" key="10">
    <source>
        <dbReference type="SAM" id="Phobius"/>
    </source>
</evidence>
<dbReference type="SUPFAM" id="SSF51905">
    <property type="entry name" value="FAD/NAD(P)-binding domain"/>
    <property type="match status" value="1"/>
</dbReference>
<accession>A0A2K1R170</accession>
<feature type="region of interest" description="Disordered" evidence="9">
    <location>
        <begin position="243"/>
        <end position="446"/>
    </location>
</feature>
<keyword evidence="4" id="KW-0560">Oxidoreductase</keyword>
<keyword evidence="2" id="KW-0285">Flavoprotein</keyword>
<dbReference type="Proteomes" id="UP000243797">
    <property type="component" value="Unassembled WGS sequence"/>
</dbReference>
<dbReference type="PANTHER" id="PTHR43104">
    <property type="entry name" value="L-2-HYDROXYGLUTARATE DEHYDROGENASE, MITOCHONDRIAL"/>
    <property type="match status" value="1"/>
</dbReference>
<keyword evidence="13" id="KW-1185">Reference proteome</keyword>
<dbReference type="EC" id="1.1.99.2" evidence="7"/>
<feature type="compositionally biased region" description="Polar residues" evidence="9">
    <location>
        <begin position="327"/>
        <end position="340"/>
    </location>
</feature>
<dbReference type="STRING" id="2082308.A0A2K1R170"/>
<dbReference type="Gene3D" id="3.50.50.60">
    <property type="entry name" value="FAD/NAD(P)-binding domain"/>
    <property type="match status" value="1"/>
</dbReference>
<dbReference type="EMBL" id="NKHZ01000015">
    <property type="protein sequence ID" value="PNS21045.1"/>
    <property type="molecule type" value="Genomic_DNA"/>
</dbReference>
<evidence type="ECO:0000256" key="9">
    <source>
        <dbReference type="SAM" id="MobiDB-lite"/>
    </source>
</evidence>
<dbReference type="AlphaFoldDB" id="A0A2K1R170"/>
<evidence type="ECO:0000256" key="3">
    <source>
        <dbReference type="ARBA" id="ARBA00022827"/>
    </source>
</evidence>
<feature type="transmembrane region" description="Helical" evidence="10">
    <location>
        <begin position="200"/>
        <end position="229"/>
    </location>
</feature>
<evidence type="ECO:0000256" key="2">
    <source>
        <dbReference type="ARBA" id="ARBA00022630"/>
    </source>
</evidence>
<dbReference type="PANTHER" id="PTHR43104:SF4">
    <property type="entry name" value="L-2-HYDROXYGLUTARATE DEHYDROGENASE, MITOCHONDRIAL"/>
    <property type="match status" value="1"/>
</dbReference>
<dbReference type="Gene3D" id="3.30.9.10">
    <property type="entry name" value="D-Amino Acid Oxidase, subunit A, domain 2"/>
    <property type="match status" value="1"/>
</dbReference>
<evidence type="ECO:0000256" key="1">
    <source>
        <dbReference type="ARBA" id="ARBA00001974"/>
    </source>
</evidence>
<name>A0A2K1R170_9PEZI</name>
<keyword evidence="10" id="KW-0812">Transmembrane</keyword>
<comment type="similarity">
    <text evidence="6">Belongs to the L2HGDH family.</text>
</comment>
<feature type="transmembrane region" description="Helical" evidence="10">
    <location>
        <begin position="87"/>
        <end position="110"/>
    </location>
</feature>
<evidence type="ECO:0000256" key="7">
    <source>
        <dbReference type="ARBA" id="ARBA00038878"/>
    </source>
</evidence>
<sequence>MGGGAPYLYTPTNHNGSTFDFNPRAYTQATYARSIEQQSPKPKQEGPLIDLNRHPDSWMVVTPNPSNVEPMSPNTRVKVLTCRGIQLFFRILQLIGALGLFVCVICIRGFQDVQGWIMRIPPAYDALLNLYAIYHLVRPAHSRPAGSSASYNFFALMMDGALIPFYVYTAMFSYSNYMQVPNTEGRWRTFFDNDDATAKVLWTAFLTACTVGGMHVISMVLDLLLLIWFRKISNMPPDMNPLDVGPKLTKHKHKNSELSVSTLTTEQKHLSAHSTDSLPIGVPSPQYRQIPFSHSRLDSDPSFNPHTLHSARYQRSNTTSPSRPTSFYNQPLSAHASRTSFRPADVHSPFAGHVFPFPPGQDHTSLHSRPTTAVRTQTSSPAPSAAQDPRDARKAQSQSLLRDNAGENWTVLDEGDNVSRGPTPTAEGRRRAMTTRQEWAPPLPAKSERRISVAEMKALDGFLGWEGKENVGERREQSQGQAQPQGVARQGTVSSSVYSDDQSAFSVGTARMGTRFYGDLGGRGMEGYHGEERVVSRSGVELRDDGPVGVRGRNVSGKNAEEGRAGWAIADFTHAVIGGGAVGLAIARKLQQRDGVSTILIEKHGAVGTETSSRNSEVIHAGLYYAPDSLKARLCIRGKELLYDLCNTHSIPHRQCGKWIVAQDDTQHSALETLHARAQSLAVPTRFLSASEIATEPSVRASAGALLSPTTGILDSHTYMSFLHGDFSESGGDTAFGAQVVSIDAPSASTSDWTIHVRSGPEDAADSFSVTASTLINSAGLYAVDVANMVLPPDRHLRAFYAKGTYFSYASKHPRPNVLVYPAPVEGHGGLGTHLTLDLQGRVRFGPDVQWIDTPDYVPDVDAARFEEAVREIRTYLPEVEGAKIETDYCGVRPKLAGKEGGGGKDFYIKREDGWGGTFVNLCGIESPGLTGSLAIGEMVDGLLYK</sequence>
<comment type="cofactor">
    <cofactor evidence="1">
        <name>FAD</name>
        <dbReference type="ChEBI" id="CHEBI:57692"/>
    </cofactor>
</comment>